<organism evidence="1 2">
    <name type="scientific">Thelephora ganbajun</name>
    <name type="common">Ganba fungus</name>
    <dbReference type="NCBI Taxonomy" id="370292"/>
    <lineage>
        <taxon>Eukaryota</taxon>
        <taxon>Fungi</taxon>
        <taxon>Dikarya</taxon>
        <taxon>Basidiomycota</taxon>
        <taxon>Agaricomycotina</taxon>
        <taxon>Agaricomycetes</taxon>
        <taxon>Thelephorales</taxon>
        <taxon>Thelephoraceae</taxon>
        <taxon>Thelephora</taxon>
    </lineage>
</organism>
<keyword evidence="2" id="KW-1185">Reference proteome</keyword>
<protein>
    <submittedName>
        <fullName evidence="1">Uncharacterized protein</fullName>
    </submittedName>
</protein>
<comment type="caution">
    <text evidence="1">The sequence shown here is derived from an EMBL/GenBank/DDBJ whole genome shotgun (WGS) entry which is preliminary data.</text>
</comment>
<reference evidence="1" key="2">
    <citation type="journal article" date="2020" name="Nat. Commun.">
        <title>Large-scale genome sequencing of mycorrhizal fungi provides insights into the early evolution of symbiotic traits.</title>
        <authorList>
            <person name="Miyauchi S."/>
            <person name="Kiss E."/>
            <person name="Kuo A."/>
            <person name="Drula E."/>
            <person name="Kohler A."/>
            <person name="Sanchez-Garcia M."/>
            <person name="Morin E."/>
            <person name="Andreopoulos B."/>
            <person name="Barry K.W."/>
            <person name="Bonito G."/>
            <person name="Buee M."/>
            <person name="Carver A."/>
            <person name="Chen C."/>
            <person name="Cichocki N."/>
            <person name="Clum A."/>
            <person name="Culley D."/>
            <person name="Crous P.W."/>
            <person name="Fauchery L."/>
            <person name="Girlanda M."/>
            <person name="Hayes R.D."/>
            <person name="Keri Z."/>
            <person name="LaButti K."/>
            <person name="Lipzen A."/>
            <person name="Lombard V."/>
            <person name="Magnuson J."/>
            <person name="Maillard F."/>
            <person name="Murat C."/>
            <person name="Nolan M."/>
            <person name="Ohm R.A."/>
            <person name="Pangilinan J."/>
            <person name="Pereira M.F."/>
            <person name="Perotto S."/>
            <person name="Peter M."/>
            <person name="Pfister S."/>
            <person name="Riley R."/>
            <person name="Sitrit Y."/>
            <person name="Stielow J.B."/>
            <person name="Szollosi G."/>
            <person name="Zifcakova L."/>
            <person name="Stursova M."/>
            <person name="Spatafora J.W."/>
            <person name="Tedersoo L."/>
            <person name="Vaario L.M."/>
            <person name="Yamada A."/>
            <person name="Yan M."/>
            <person name="Wang P."/>
            <person name="Xu J."/>
            <person name="Bruns T."/>
            <person name="Baldrian P."/>
            <person name="Vilgalys R."/>
            <person name="Dunand C."/>
            <person name="Henrissat B."/>
            <person name="Grigoriev I.V."/>
            <person name="Hibbett D."/>
            <person name="Nagy L.G."/>
            <person name="Martin F.M."/>
        </authorList>
    </citation>
    <scope>NUCLEOTIDE SEQUENCE</scope>
    <source>
        <strain evidence="1">P2</strain>
    </source>
</reference>
<dbReference type="EMBL" id="MU117983">
    <property type="protein sequence ID" value="KAF9650593.1"/>
    <property type="molecule type" value="Genomic_DNA"/>
</dbReference>
<dbReference type="Proteomes" id="UP000886501">
    <property type="component" value="Unassembled WGS sequence"/>
</dbReference>
<evidence type="ECO:0000313" key="1">
    <source>
        <dbReference type="EMBL" id="KAF9650593.1"/>
    </source>
</evidence>
<proteinExistence type="predicted"/>
<gene>
    <name evidence="1" type="ORF">BDM02DRAFT_1336385</name>
</gene>
<accession>A0ACB6ZMF6</accession>
<evidence type="ECO:0000313" key="2">
    <source>
        <dbReference type="Proteomes" id="UP000886501"/>
    </source>
</evidence>
<name>A0ACB6ZMF6_THEGA</name>
<reference evidence="1" key="1">
    <citation type="submission" date="2019-10" db="EMBL/GenBank/DDBJ databases">
        <authorList>
            <consortium name="DOE Joint Genome Institute"/>
            <person name="Kuo A."/>
            <person name="Miyauchi S."/>
            <person name="Kiss E."/>
            <person name="Drula E."/>
            <person name="Kohler A."/>
            <person name="Sanchez-Garcia M."/>
            <person name="Andreopoulos B."/>
            <person name="Barry K.W."/>
            <person name="Bonito G."/>
            <person name="Buee M."/>
            <person name="Carver A."/>
            <person name="Chen C."/>
            <person name="Cichocki N."/>
            <person name="Clum A."/>
            <person name="Culley D."/>
            <person name="Crous P.W."/>
            <person name="Fauchery L."/>
            <person name="Girlanda M."/>
            <person name="Hayes R."/>
            <person name="Keri Z."/>
            <person name="Labutti K."/>
            <person name="Lipzen A."/>
            <person name="Lombard V."/>
            <person name="Magnuson J."/>
            <person name="Maillard F."/>
            <person name="Morin E."/>
            <person name="Murat C."/>
            <person name="Nolan M."/>
            <person name="Ohm R."/>
            <person name="Pangilinan J."/>
            <person name="Pereira M."/>
            <person name="Perotto S."/>
            <person name="Peter M."/>
            <person name="Riley R."/>
            <person name="Sitrit Y."/>
            <person name="Stielow B."/>
            <person name="Szollosi G."/>
            <person name="Zifcakova L."/>
            <person name="Stursova M."/>
            <person name="Spatafora J.W."/>
            <person name="Tedersoo L."/>
            <person name="Vaario L.-M."/>
            <person name="Yamada A."/>
            <person name="Yan M."/>
            <person name="Wang P."/>
            <person name="Xu J."/>
            <person name="Bruns T."/>
            <person name="Baldrian P."/>
            <person name="Vilgalys R."/>
            <person name="Henrissat B."/>
            <person name="Grigoriev I.V."/>
            <person name="Hibbett D."/>
            <person name="Nagy L.G."/>
            <person name="Martin F.M."/>
        </authorList>
    </citation>
    <scope>NUCLEOTIDE SEQUENCE</scope>
    <source>
        <strain evidence="1">P2</strain>
    </source>
</reference>
<sequence>MVASSDKRLLWHPRGENKFVVGSSSQITLYEWRPEAPEIRHTTSQHDLQHMKCFAWSPDPHFDDLIAVGLSTGKVDLMRLEATKRTRDGVLSSGPSVSIPVRSSRACNTLSFSRIDPNYLAVGLEKQRGDVWSGERWLRTDSTAATNTTGRFWAQN</sequence>